<dbReference type="GO" id="GO:0016780">
    <property type="term" value="F:phosphotransferase activity, for other substituted phosphate groups"/>
    <property type="evidence" value="ECO:0007669"/>
    <property type="project" value="TreeGrafter"/>
</dbReference>
<evidence type="ECO:0000256" key="4">
    <source>
        <dbReference type="ARBA" id="ARBA00022679"/>
    </source>
</evidence>
<keyword evidence="3" id="KW-1003">Cell membrane</keyword>
<dbReference type="InterPro" id="IPR009078">
    <property type="entry name" value="Ferritin-like_SF"/>
</dbReference>
<dbReference type="PANTHER" id="PTHR30576">
    <property type="entry name" value="COLANIC BIOSYNTHESIS UDP-GLUCOSE LIPID CARRIER TRANSFERASE"/>
    <property type="match status" value="1"/>
</dbReference>
<accession>M6V463</accession>
<dbReference type="PANTHER" id="PTHR30576:SF4">
    <property type="entry name" value="UNDECAPRENYL-PHOSPHATE GALACTOSE PHOSPHOTRANSFERASE"/>
    <property type="match status" value="1"/>
</dbReference>
<dbReference type="Gene3D" id="1.20.5.420">
    <property type="entry name" value="Immunoglobulin FC, subunit C"/>
    <property type="match status" value="1"/>
</dbReference>
<keyword evidence="5 8" id="KW-0812">Transmembrane</keyword>
<dbReference type="AlphaFoldDB" id="M6V463"/>
<dbReference type="STRING" id="28182.GCA_001568325_03567"/>
<evidence type="ECO:0000256" key="1">
    <source>
        <dbReference type="ARBA" id="ARBA00004236"/>
    </source>
</evidence>
<dbReference type="GO" id="GO:0005886">
    <property type="term" value="C:plasma membrane"/>
    <property type="evidence" value="ECO:0007669"/>
    <property type="project" value="UniProtKB-SubCell"/>
</dbReference>
<keyword evidence="7 8" id="KW-0472">Membrane</keyword>
<comment type="subcellular location">
    <subcellularLocation>
        <location evidence="1">Cell membrane</location>
    </subcellularLocation>
</comment>
<reference evidence="10 11" key="1">
    <citation type="submission" date="2013-01" db="EMBL/GenBank/DDBJ databases">
        <authorList>
            <person name="Harkins D.M."/>
            <person name="Durkin A.S."/>
            <person name="Brinkac L.M."/>
            <person name="Haft D.H."/>
            <person name="Selengut J.D."/>
            <person name="Sanka R."/>
            <person name="DePew J."/>
            <person name="Purushe J."/>
            <person name="Matthias M.A."/>
            <person name="Vinetz J.M."/>
            <person name="Sutton G.G."/>
            <person name="Nierman W.C."/>
            <person name="Fouts D.E."/>
        </authorList>
    </citation>
    <scope>NUCLEOTIDE SEQUENCE [LARGE SCALE GENOMIC DNA]</scope>
    <source>
        <strain evidence="10 11">HAI1536</strain>
    </source>
</reference>
<proteinExistence type="inferred from homology"/>
<evidence type="ECO:0000313" key="11">
    <source>
        <dbReference type="Proteomes" id="UP000012112"/>
    </source>
</evidence>
<evidence type="ECO:0000259" key="9">
    <source>
        <dbReference type="Pfam" id="PF02397"/>
    </source>
</evidence>
<dbReference type="Proteomes" id="UP000012112">
    <property type="component" value="Unassembled WGS sequence"/>
</dbReference>
<evidence type="ECO:0000256" key="2">
    <source>
        <dbReference type="ARBA" id="ARBA00006464"/>
    </source>
</evidence>
<dbReference type="InterPro" id="IPR003362">
    <property type="entry name" value="Bact_transf"/>
</dbReference>
<comment type="similarity">
    <text evidence="2">Belongs to the bacterial sugar transferase family.</text>
</comment>
<sequence length="441" mass="51590">MNSFWNLYIFSNMKRIIEIVLSALALIFFSPILIGVSLFVLLINGLPIFFFQERLGILKRPFQILKFRTMKDGRVTNLGHWLRKTGIDKLPQIWNILIGDMGIVGPRPLTQFDIDRLNWNGKFHEMRWSIPPGITGLSQLYSGMGARISFCFDRFYLKSKNLGLDVLIVLATFVMNLFSKNKIREKFKSKLKTRKNKVQWKHWRNHFKRNKNRALPKIDFEILELSTNEMRSIAYSLAIFQLGESGEGKIAKEIDKTILFGIDDFYREALKLFVKEEGRHARILGECIRALKGELIKSNWTEKLFHLGRRLLGIRLKLMVLLAAEVVGICFYKKLSEKIPNGFIKSALLEIVKDEEKHLKFHGDFFRIQVRNIFTKLVFKLLWRFVAFAACITVILDHSNTFRILGISNWKTFLKFQEIAKSTEEFIIEGLNWKLNQTFRS</sequence>
<evidence type="ECO:0000256" key="6">
    <source>
        <dbReference type="ARBA" id="ARBA00022989"/>
    </source>
</evidence>
<dbReference type="RefSeq" id="WP_002179750.1">
    <property type="nucleotide sequence ID" value="NZ_AKWD02000057.1"/>
</dbReference>
<keyword evidence="6 8" id="KW-1133">Transmembrane helix</keyword>
<dbReference type="OrthoDB" id="9808602at2"/>
<keyword evidence="10" id="KW-0328">Glycosyltransferase</keyword>
<dbReference type="EC" id="2.4.1.-" evidence="10"/>
<evidence type="ECO:0000256" key="5">
    <source>
        <dbReference type="ARBA" id="ARBA00022692"/>
    </source>
</evidence>
<feature type="transmembrane region" description="Helical" evidence="8">
    <location>
        <begin position="20"/>
        <end position="51"/>
    </location>
</feature>
<feature type="domain" description="Bacterial sugar transferase" evidence="9">
    <location>
        <begin position="14"/>
        <end position="175"/>
    </location>
</feature>
<dbReference type="GO" id="GO:0016757">
    <property type="term" value="F:glycosyltransferase activity"/>
    <property type="evidence" value="ECO:0007669"/>
    <property type="project" value="UniProtKB-KW"/>
</dbReference>
<evidence type="ECO:0000313" key="10">
    <source>
        <dbReference type="EMBL" id="EMO52227.1"/>
    </source>
</evidence>
<evidence type="ECO:0000256" key="3">
    <source>
        <dbReference type="ARBA" id="ARBA00022475"/>
    </source>
</evidence>
<feature type="transmembrane region" description="Helical" evidence="8">
    <location>
        <begin position="162"/>
        <end position="179"/>
    </location>
</feature>
<keyword evidence="4 10" id="KW-0808">Transferase</keyword>
<evidence type="ECO:0000256" key="8">
    <source>
        <dbReference type="SAM" id="Phobius"/>
    </source>
</evidence>
<evidence type="ECO:0000256" key="7">
    <source>
        <dbReference type="ARBA" id="ARBA00023136"/>
    </source>
</evidence>
<gene>
    <name evidence="10" type="ORF">LEP1GSC172_0403</name>
</gene>
<feature type="transmembrane region" description="Helical" evidence="8">
    <location>
        <begin position="377"/>
        <end position="396"/>
    </location>
</feature>
<comment type="caution">
    <text evidence="10">The sequence shown here is derived from an EMBL/GenBank/DDBJ whole genome shotgun (WGS) entry which is preliminary data.</text>
</comment>
<protein>
    <submittedName>
        <fullName evidence="10">Bacterial sugar transferase</fullName>
        <ecNumber evidence="10">2.4.1.-</ecNumber>
    </submittedName>
</protein>
<name>M6V463_9LEPT</name>
<dbReference type="EMBL" id="AKWD02000057">
    <property type="protein sequence ID" value="EMO52227.1"/>
    <property type="molecule type" value="Genomic_DNA"/>
</dbReference>
<organism evidence="10 11">
    <name type="scientific">Leptospira noguchii</name>
    <dbReference type="NCBI Taxonomy" id="28182"/>
    <lineage>
        <taxon>Bacteria</taxon>
        <taxon>Pseudomonadati</taxon>
        <taxon>Spirochaetota</taxon>
        <taxon>Spirochaetia</taxon>
        <taxon>Leptospirales</taxon>
        <taxon>Leptospiraceae</taxon>
        <taxon>Leptospira</taxon>
    </lineage>
</organism>
<dbReference type="SUPFAM" id="SSF47240">
    <property type="entry name" value="Ferritin-like"/>
    <property type="match status" value="1"/>
</dbReference>
<dbReference type="Pfam" id="PF02397">
    <property type="entry name" value="Bac_transf"/>
    <property type="match status" value="1"/>
</dbReference>